<dbReference type="GO" id="GO:0015627">
    <property type="term" value="C:type II protein secretion system complex"/>
    <property type="evidence" value="ECO:0007669"/>
    <property type="project" value="InterPro"/>
</dbReference>
<protein>
    <submittedName>
        <fullName evidence="9">Prepilin-type N-terminal cleavage/methylation domain-containing protein</fullName>
    </submittedName>
</protein>
<evidence type="ECO:0000256" key="4">
    <source>
        <dbReference type="ARBA" id="ARBA00022989"/>
    </source>
</evidence>
<organism evidence="10 11">
    <name type="scientific">Aerophobetes bacterium</name>
    <dbReference type="NCBI Taxonomy" id="2030807"/>
    <lineage>
        <taxon>Bacteria</taxon>
        <taxon>Candidatus Aerophobota</taxon>
    </lineage>
</organism>
<dbReference type="Proteomes" id="UP000885660">
    <property type="component" value="Unassembled WGS sequence"/>
</dbReference>
<dbReference type="GO" id="GO:0015628">
    <property type="term" value="P:protein secretion by the type II secretion system"/>
    <property type="evidence" value="ECO:0007669"/>
    <property type="project" value="InterPro"/>
</dbReference>
<dbReference type="PRINTS" id="PR00813">
    <property type="entry name" value="BCTERIALGSPG"/>
</dbReference>
<evidence type="ECO:0000256" key="3">
    <source>
        <dbReference type="ARBA" id="ARBA00022692"/>
    </source>
</evidence>
<dbReference type="EMBL" id="DRBC01000037">
    <property type="protein sequence ID" value="HDN84234.1"/>
    <property type="molecule type" value="Genomic_DNA"/>
</dbReference>
<accession>A0A662DAF6</accession>
<comment type="subcellular location">
    <subcellularLocation>
        <location evidence="1">Membrane</location>
        <topology evidence="1">Single-pass membrane protein</topology>
    </subcellularLocation>
</comment>
<dbReference type="SUPFAM" id="SSF54523">
    <property type="entry name" value="Pili subunits"/>
    <property type="match status" value="1"/>
</dbReference>
<evidence type="ECO:0000256" key="5">
    <source>
        <dbReference type="ARBA" id="ARBA00023136"/>
    </source>
</evidence>
<evidence type="ECO:0000259" key="8">
    <source>
        <dbReference type="Pfam" id="PF08334"/>
    </source>
</evidence>
<evidence type="ECO:0000256" key="1">
    <source>
        <dbReference type="ARBA" id="ARBA00004167"/>
    </source>
</evidence>
<keyword evidence="5 7" id="KW-0472">Membrane</keyword>
<evidence type="ECO:0000313" key="9">
    <source>
        <dbReference type="EMBL" id="HDN84234.1"/>
    </source>
</evidence>
<evidence type="ECO:0000256" key="2">
    <source>
        <dbReference type="ARBA" id="ARBA00022481"/>
    </source>
</evidence>
<dbReference type="AlphaFoldDB" id="A0A662DAF6"/>
<dbReference type="Proteomes" id="UP000267654">
    <property type="component" value="Unassembled WGS sequence"/>
</dbReference>
<dbReference type="InterPro" id="IPR000983">
    <property type="entry name" value="Bac_GSPG_pilin"/>
</dbReference>
<dbReference type="Pfam" id="PF08334">
    <property type="entry name" value="T2SSG"/>
    <property type="match status" value="1"/>
</dbReference>
<keyword evidence="2" id="KW-0488">Methylation</keyword>
<dbReference type="PANTHER" id="PTHR30093">
    <property type="entry name" value="GENERAL SECRETION PATHWAY PROTEIN G"/>
    <property type="match status" value="1"/>
</dbReference>
<feature type="region of interest" description="Disordered" evidence="6">
    <location>
        <begin position="67"/>
        <end position="88"/>
    </location>
</feature>
<reference evidence="10 11" key="1">
    <citation type="submission" date="2018-06" db="EMBL/GenBank/DDBJ databases">
        <title>Extensive metabolic versatility and redundancy in microbially diverse, dynamic hydrothermal sediments.</title>
        <authorList>
            <person name="Dombrowski N."/>
            <person name="Teske A."/>
            <person name="Baker B.J."/>
        </authorList>
    </citation>
    <scope>NUCLEOTIDE SEQUENCE [LARGE SCALE GENOMIC DNA]</scope>
    <source>
        <strain evidence="10">B19_G9</strain>
    </source>
</reference>
<gene>
    <name evidence="10" type="ORF">DRI96_05535</name>
    <name evidence="9" type="ORF">ENG47_00575</name>
</gene>
<dbReference type="InterPro" id="IPR045584">
    <property type="entry name" value="Pilin-like"/>
</dbReference>
<feature type="domain" description="Type II secretion system protein GspG C-terminal" evidence="8">
    <location>
        <begin position="33"/>
        <end position="167"/>
    </location>
</feature>
<feature type="region of interest" description="Disordered" evidence="6">
    <location>
        <begin position="155"/>
        <end position="176"/>
    </location>
</feature>
<keyword evidence="3 7" id="KW-0812">Transmembrane</keyword>
<dbReference type="Gene3D" id="3.30.700.10">
    <property type="entry name" value="Glycoprotein, Type 4 Pilin"/>
    <property type="match status" value="1"/>
</dbReference>
<name>A0A662DAF6_UNCAE</name>
<dbReference type="EMBL" id="QMQB01000209">
    <property type="protein sequence ID" value="RLE11838.1"/>
    <property type="molecule type" value="Genomic_DNA"/>
</dbReference>
<dbReference type="PANTHER" id="PTHR30093:SF44">
    <property type="entry name" value="TYPE II SECRETION SYSTEM CORE PROTEIN G"/>
    <property type="match status" value="1"/>
</dbReference>
<evidence type="ECO:0000313" key="11">
    <source>
        <dbReference type="Proteomes" id="UP000267654"/>
    </source>
</evidence>
<dbReference type="GO" id="GO:0016020">
    <property type="term" value="C:membrane"/>
    <property type="evidence" value="ECO:0007669"/>
    <property type="project" value="UniProtKB-SubCell"/>
</dbReference>
<dbReference type="PROSITE" id="PS00409">
    <property type="entry name" value="PROKAR_NTER_METHYL"/>
    <property type="match status" value="1"/>
</dbReference>
<dbReference type="NCBIfam" id="TIGR02532">
    <property type="entry name" value="IV_pilin_GFxxxE"/>
    <property type="match status" value="1"/>
</dbReference>
<feature type="transmembrane region" description="Helical" evidence="7">
    <location>
        <begin position="12"/>
        <end position="34"/>
    </location>
</feature>
<keyword evidence="4 7" id="KW-1133">Transmembrane helix</keyword>
<reference evidence="9" key="2">
    <citation type="journal article" date="2020" name="mSystems">
        <title>Genome- and Community-Level Interaction Insights into Carbon Utilization and Element Cycling Functions of Hydrothermarchaeota in Hydrothermal Sediment.</title>
        <authorList>
            <person name="Zhou Z."/>
            <person name="Liu Y."/>
            <person name="Xu W."/>
            <person name="Pan J."/>
            <person name="Luo Z.H."/>
            <person name="Li M."/>
        </authorList>
    </citation>
    <scope>NUCLEOTIDE SEQUENCE [LARGE SCALE GENOMIC DNA]</scope>
    <source>
        <strain evidence="9">HyVt-219</strain>
    </source>
</reference>
<evidence type="ECO:0000256" key="7">
    <source>
        <dbReference type="SAM" id="Phobius"/>
    </source>
</evidence>
<dbReference type="Pfam" id="PF07963">
    <property type="entry name" value="N_methyl"/>
    <property type="match status" value="1"/>
</dbReference>
<dbReference type="InterPro" id="IPR013545">
    <property type="entry name" value="T2SS_protein-GspG_C"/>
</dbReference>
<sequence length="208" mass="22892">MIIDLKGKKGFTLLELLIAIAVISILSAIITFNLTNAINKSKTTQAKAFIGKLELAISMYKIDTGEYPSDTEGSASLRRALDPDPGDPVRNISGWKGPYLEFRENEVNSSGQLVDPWHKGKNDTIHIYVYKANLDNDPSTCPPFHNTSSFDIYSKGSDGKTGTDNIEANEPEDGNYCQNGIDDDKDGLVDELTPKGGNDYLEDDINNW</sequence>
<evidence type="ECO:0000313" key="10">
    <source>
        <dbReference type="EMBL" id="RLE11838.1"/>
    </source>
</evidence>
<evidence type="ECO:0000256" key="6">
    <source>
        <dbReference type="SAM" id="MobiDB-lite"/>
    </source>
</evidence>
<proteinExistence type="predicted"/>
<dbReference type="InterPro" id="IPR012902">
    <property type="entry name" value="N_methyl_site"/>
</dbReference>
<comment type="caution">
    <text evidence="10">The sequence shown here is derived from an EMBL/GenBank/DDBJ whole genome shotgun (WGS) entry which is preliminary data.</text>
</comment>